<dbReference type="RefSeq" id="WP_229344383.1">
    <property type="nucleotide sequence ID" value="NZ_JAINUL010000001.1"/>
</dbReference>
<gene>
    <name evidence="2" type="ORF">K7B10_38750</name>
</gene>
<evidence type="ECO:0000313" key="2">
    <source>
        <dbReference type="EMBL" id="MCC0100603.1"/>
    </source>
</evidence>
<keyword evidence="3" id="KW-1185">Reference proteome</keyword>
<dbReference type="Gene3D" id="1.10.238.10">
    <property type="entry name" value="EF-hand"/>
    <property type="match status" value="1"/>
</dbReference>
<dbReference type="SUPFAM" id="SSF47473">
    <property type="entry name" value="EF-hand"/>
    <property type="match status" value="1"/>
</dbReference>
<evidence type="ECO:0000313" key="3">
    <source>
        <dbReference type="Proteomes" id="UP001520654"/>
    </source>
</evidence>
<protein>
    <recommendedName>
        <fullName evidence="1">EF-hand domain-containing protein</fullName>
    </recommendedName>
</protein>
<reference evidence="2 3" key="1">
    <citation type="submission" date="2021-08" db="EMBL/GenBank/DDBJ databases">
        <title>Genomic Architecture of Streptomyces flavotricini NGL1 and Streptomyces erythrochromogenes HMS4 With Differential Plant Beneficial attributes and laccase production capabilities.</title>
        <authorList>
            <person name="Salwan R."/>
            <person name="Kaur R."/>
            <person name="Sharma V."/>
        </authorList>
    </citation>
    <scope>NUCLEOTIDE SEQUENCE [LARGE SCALE GENOMIC DNA]</scope>
    <source>
        <strain evidence="2 3">NGL1</strain>
    </source>
</reference>
<comment type="caution">
    <text evidence="2">The sequence shown here is derived from an EMBL/GenBank/DDBJ whole genome shotgun (WGS) entry which is preliminary data.</text>
</comment>
<organism evidence="2 3">
    <name type="scientific">Streptomyces flavotricini</name>
    <dbReference type="NCBI Taxonomy" id="66888"/>
    <lineage>
        <taxon>Bacteria</taxon>
        <taxon>Bacillati</taxon>
        <taxon>Actinomycetota</taxon>
        <taxon>Actinomycetes</taxon>
        <taxon>Kitasatosporales</taxon>
        <taxon>Streptomycetaceae</taxon>
        <taxon>Streptomyces</taxon>
    </lineage>
</organism>
<dbReference type="InterPro" id="IPR002048">
    <property type="entry name" value="EF_hand_dom"/>
</dbReference>
<evidence type="ECO:0000259" key="1">
    <source>
        <dbReference type="PROSITE" id="PS50222"/>
    </source>
</evidence>
<dbReference type="PROSITE" id="PS50222">
    <property type="entry name" value="EF_HAND_2"/>
    <property type="match status" value="1"/>
</dbReference>
<accession>A0ABS8EID0</accession>
<feature type="domain" description="EF-hand" evidence="1">
    <location>
        <begin position="22"/>
        <end position="57"/>
    </location>
</feature>
<name>A0ABS8EID0_9ACTN</name>
<dbReference type="Proteomes" id="UP001520654">
    <property type="component" value="Unassembled WGS sequence"/>
</dbReference>
<dbReference type="InterPro" id="IPR011992">
    <property type="entry name" value="EF-hand-dom_pair"/>
</dbReference>
<sequence length="65" mass="6911">MDDDGLIGLDAYLPLSQAIGGVPAQQMKEAFHRLHRDGDGTLDPVEIAAAVVEFFTSDDPNTPGN</sequence>
<dbReference type="EMBL" id="JAINUL010000001">
    <property type="protein sequence ID" value="MCC0100603.1"/>
    <property type="molecule type" value="Genomic_DNA"/>
</dbReference>
<proteinExistence type="predicted"/>